<dbReference type="PANTHER" id="PTHR21240">
    <property type="entry name" value="2-AMINO-3-CARBOXYLMUCONATE-6-SEMIALDEHYDE DECARBOXYLASE"/>
    <property type="match status" value="1"/>
</dbReference>
<reference evidence="3" key="1">
    <citation type="submission" date="2020-10" db="EMBL/GenBank/DDBJ databases">
        <title>Taxonomic study of unclassified bacteria belonging to the class Ktedonobacteria.</title>
        <authorList>
            <person name="Yabe S."/>
            <person name="Wang C.M."/>
            <person name="Zheng Y."/>
            <person name="Sakai Y."/>
            <person name="Cavaletti L."/>
            <person name="Monciardini P."/>
            <person name="Donadio S."/>
        </authorList>
    </citation>
    <scope>NUCLEOTIDE SEQUENCE</scope>
    <source>
        <strain evidence="3">ID150040</strain>
    </source>
</reference>
<keyword evidence="4" id="KW-1185">Reference proteome</keyword>
<evidence type="ECO:0000256" key="1">
    <source>
        <dbReference type="ARBA" id="ARBA00023239"/>
    </source>
</evidence>
<dbReference type="GO" id="GO:0016831">
    <property type="term" value="F:carboxy-lyase activity"/>
    <property type="evidence" value="ECO:0007669"/>
    <property type="project" value="InterPro"/>
</dbReference>
<keyword evidence="1" id="KW-0456">Lyase</keyword>
<dbReference type="InterPro" id="IPR032466">
    <property type="entry name" value="Metal_Hydrolase"/>
</dbReference>
<accession>A0A8J3N229</accession>
<dbReference type="Pfam" id="PF04909">
    <property type="entry name" value="Amidohydro_2"/>
    <property type="match status" value="1"/>
</dbReference>
<evidence type="ECO:0000313" key="3">
    <source>
        <dbReference type="EMBL" id="GHO94972.1"/>
    </source>
</evidence>
<name>A0A8J3N229_9CHLR</name>
<comment type="caution">
    <text evidence="3">The sequence shown here is derived from an EMBL/GenBank/DDBJ whole genome shotgun (WGS) entry which is preliminary data.</text>
</comment>
<feature type="domain" description="Amidohydrolase-related" evidence="2">
    <location>
        <begin position="3"/>
        <end position="262"/>
    </location>
</feature>
<sequence>MIIDGHAHVILPVERHLALMDAAGVDRTILFGTRIHPERADNLDALEKELRVLDTVLAGDANNALDTYQRTTAELAEVVQAYPERFTGFGNLPLSLTHDEAANWIQQHVLANGFRGLGEFTLAPGQIRQLETVFELASDAGNLPLWVHTFAPLRLEDIQELITLSRRHSDVPLILGHLGGLYWRDIIRLAKENSQTYLDLSATYTVMAPLMAIRELPERTICSSDAPFGSPLVARVTVEQATESQEVRARVLGGTIAQLLRIG</sequence>
<dbReference type="EMBL" id="BNJK01000001">
    <property type="protein sequence ID" value="GHO94972.1"/>
    <property type="molecule type" value="Genomic_DNA"/>
</dbReference>
<proteinExistence type="predicted"/>
<dbReference type="Proteomes" id="UP000597444">
    <property type="component" value="Unassembled WGS sequence"/>
</dbReference>
<evidence type="ECO:0000313" key="4">
    <source>
        <dbReference type="Proteomes" id="UP000597444"/>
    </source>
</evidence>
<dbReference type="RefSeq" id="WP_220205677.1">
    <property type="nucleotide sequence ID" value="NZ_BNJK01000001.1"/>
</dbReference>
<dbReference type="InterPro" id="IPR006680">
    <property type="entry name" value="Amidohydro-rel"/>
</dbReference>
<dbReference type="Gene3D" id="3.20.20.140">
    <property type="entry name" value="Metal-dependent hydrolases"/>
    <property type="match status" value="1"/>
</dbReference>
<dbReference type="AlphaFoldDB" id="A0A8J3N229"/>
<protein>
    <submittedName>
        <fullName evidence="3">Amidohydrolase</fullName>
    </submittedName>
</protein>
<dbReference type="InterPro" id="IPR032465">
    <property type="entry name" value="ACMSD"/>
</dbReference>
<evidence type="ECO:0000259" key="2">
    <source>
        <dbReference type="Pfam" id="PF04909"/>
    </source>
</evidence>
<dbReference type="GO" id="GO:0016787">
    <property type="term" value="F:hydrolase activity"/>
    <property type="evidence" value="ECO:0007669"/>
    <property type="project" value="InterPro"/>
</dbReference>
<dbReference type="SUPFAM" id="SSF51556">
    <property type="entry name" value="Metallo-dependent hydrolases"/>
    <property type="match status" value="1"/>
</dbReference>
<gene>
    <name evidence="3" type="ORF">KSF_050200</name>
</gene>
<organism evidence="3 4">
    <name type="scientific">Reticulibacter mediterranei</name>
    <dbReference type="NCBI Taxonomy" id="2778369"/>
    <lineage>
        <taxon>Bacteria</taxon>
        <taxon>Bacillati</taxon>
        <taxon>Chloroflexota</taxon>
        <taxon>Ktedonobacteria</taxon>
        <taxon>Ktedonobacterales</taxon>
        <taxon>Reticulibacteraceae</taxon>
        <taxon>Reticulibacter</taxon>
    </lineage>
</organism>